<accession>A0A5N6NDX8</accession>
<dbReference type="OrthoDB" id="26525at2759"/>
<sequence>MGSSWAPDNSGLTYVDFDILHRSINSMFIGCVEEVGCKEGQDEADLTEVFDENIDGFISARRRRSCRRLWKDTSFDSAREKSSREVS</sequence>
<dbReference type="EMBL" id="SZYD01000012">
    <property type="protein sequence ID" value="KAD4585457.1"/>
    <property type="molecule type" value="Genomic_DNA"/>
</dbReference>
<name>A0A5N6NDX8_9ASTR</name>
<organism evidence="1 2">
    <name type="scientific">Mikania micrantha</name>
    <name type="common">bitter vine</name>
    <dbReference type="NCBI Taxonomy" id="192012"/>
    <lineage>
        <taxon>Eukaryota</taxon>
        <taxon>Viridiplantae</taxon>
        <taxon>Streptophyta</taxon>
        <taxon>Embryophyta</taxon>
        <taxon>Tracheophyta</taxon>
        <taxon>Spermatophyta</taxon>
        <taxon>Magnoliopsida</taxon>
        <taxon>eudicotyledons</taxon>
        <taxon>Gunneridae</taxon>
        <taxon>Pentapetalae</taxon>
        <taxon>asterids</taxon>
        <taxon>campanulids</taxon>
        <taxon>Asterales</taxon>
        <taxon>Asteraceae</taxon>
        <taxon>Asteroideae</taxon>
        <taxon>Heliantheae alliance</taxon>
        <taxon>Eupatorieae</taxon>
        <taxon>Mikania</taxon>
    </lineage>
</organism>
<protein>
    <submittedName>
        <fullName evidence="1">Uncharacterized protein</fullName>
    </submittedName>
</protein>
<evidence type="ECO:0000313" key="2">
    <source>
        <dbReference type="Proteomes" id="UP000326396"/>
    </source>
</evidence>
<dbReference type="Proteomes" id="UP000326396">
    <property type="component" value="Linkage Group LG2"/>
</dbReference>
<reference evidence="1 2" key="1">
    <citation type="submission" date="2019-05" db="EMBL/GenBank/DDBJ databases">
        <title>Mikania micrantha, genome provides insights into the molecular mechanism of rapid growth.</title>
        <authorList>
            <person name="Liu B."/>
        </authorList>
    </citation>
    <scope>NUCLEOTIDE SEQUENCE [LARGE SCALE GENOMIC DNA]</scope>
    <source>
        <strain evidence="1">NLD-2019</strain>
        <tissue evidence="1">Leaf</tissue>
    </source>
</reference>
<gene>
    <name evidence="1" type="ORF">E3N88_23058</name>
</gene>
<keyword evidence="2" id="KW-1185">Reference proteome</keyword>
<proteinExistence type="predicted"/>
<comment type="caution">
    <text evidence="1">The sequence shown here is derived from an EMBL/GenBank/DDBJ whole genome shotgun (WGS) entry which is preliminary data.</text>
</comment>
<evidence type="ECO:0000313" key="1">
    <source>
        <dbReference type="EMBL" id="KAD4585457.1"/>
    </source>
</evidence>
<dbReference type="AlphaFoldDB" id="A0A5N6NDX8"/>